<dbReference type="Proteomes" id="UP001198241">
    <property type="component" value="Unassembled WGS sequence"/>
</dbReference>
<protein>
    <recommendedName>
        <fullName evidence="3">Phage protein</fullName>
    </recommendedName>
</protein>
<evidence type="ECO:0008006" key="3">
    <source>
        <dbReference type="Google" id="ProtNLM"/>
    </source>
</evidence>
<accession>A0ABS8F0I3</accession>
<evidence type="ECO:0000313" key="2">
    <source>
        <dbReference type="Proteomes" id="UP001198241"/>
    </source>
</evidence>
<dbReference type="RefSeq" id="WP_227720749.1">
    <property type="nucleotide sequence ID" value="NZ_JAJEQD010000003.1"/>
</dbReference>
<organism evidence="1 2">
    <name type="scientific">Veillonella fallax</name>
    <dbReference type="NCBI Taxonomy" id="2881272"/>
    <lineage>
        <taxon>Bacteria</taxon>
        <taxon>Bacillati</taxon>
        <taxon>Bacillota</taxon>
        <taxon>Negativicutes</taxon>
        <taxon>Veillonellales</taxon>
        <taxon>Veillonellaceae</taxon>
        <taxon>Veillonella</taxon>
    </lineage>
</organism>
<reference evidence="1 2" key="1">
    <citation type="submission" date="2021-10" db="EMBL/GenBank/DDBJ databases">
        <title>Anaerobic single-cell dispensing facilitates the cultivation of human gut bacteria.</title>
        <authorList>
            <person name="Afrizal A."/>
        </authorList>
    </citation>
    <scope>NUCLEOTIDE SEQUENCE [LARGE SCALE GENOMIC DNA]</scope>
    <source>
        <strain evidence="1 2">CLA-AA-H247</strain>
    </source>
</reference>
<dbReference type="EMBL" id="JAJEQD010000003">
    <property type="protein sequence ID" value="MCC2155944.1"/>
    <property type="molecule type" value="Genomic_DNA"/>
</dbReference>
<evidence type="ECO:0000313" key="1">
    <source>
        <dbReference type="EMBL" id="MCC2155944.1"/>
    </source>
</evidence>
<name>A0ABS8F0I3_9FIRM</name>
<proteinExistence type="predicted"/>
<keyword evidence="2" id="KW-1185">Reference proteome</keyword>
<sequence>MNEYQLIKQIGECPKCGCKEFIVNSKVDGEVSYFVNLDGKECDNSEMYSGLDYHYDE</sequence>
<comment type="caution">
    <text evidence="1">The sequence shown here is derived from an EMBL/GenBank/DDBJ whole genome shotgun (WGS) entry which is preliminary data.</text>
</comment>
<gene>
    <name evidence="1" type="ORF">LKD20_02145</name>
</gene>